<evidence type="ECO:0000256" key="1">
    <source>
        <dbReference type="SAM" id="Phobius"/>
    </source>
</evidence>
<evidence type="ECO:0000313" key="2">
    <source>
        <dbReference type="EMBL" id="VFS49732.1"/>
    </source>
</evidence>
<sequence length="94" mass="10280">MPTISWADTLIATVTLGVLIFWPRLKLAVPGHLPALLAGTAIMAVLAHFDHQVATIGSRFSYMMPDGTKRARYSPDFASVCTPLEFAGCRWQGF</sequence>
<accession>A0A484ZMI7</accession>
<evidence type="ECO:0000313" key="3">
    <source>
        <dbReference type="Proteomes" id="UP000373449"/>
    </source>
</evidence>
<reference evidence="2 3" key="1">
    <citation type="submission" date="2019-03" db="EMBL/GenBank/DDBJ databases">
        <authorList>
            <consortium name="Pathogen Informatics"/>
        </authorList>
    </citation>
    <scope>NUCLEOTIDE SEQUENCE [LARGE SCALE GENOMIC DNA]</scope>
    <source>
        <strain evidence="2 3">NCTC12282</strain>
    </source>
</reference>
<protein>
    <submittedName>
        <fullName evidence="2">Sulfate transporter ychM</fullName>
    </submittedName>
</protein>
<keyword evidence="1" id="KW-0812">Transmembrane</keyword>
<name>A0A484ZMI7_9GAMM</name>
<dbReference type="Proteomes" id="UP000373449">
    <property type="component" value="Unassembled WGS sequence"/>
</dbReference>
<dbReference type="EMBL" id="CAADJA010000002">
    <property type="protein sequence ID" value="VFS49732.1"/>
    <property type="molecule type" value="Genomic_DNA"/>
</dbReference>
<keyword evidence="1" id="KW-0472">Membrane</keyword>
<dbReference type="AlphaFoldDB" id="A0A484ZMI7"/>
<organism evidence="2 3">
    <name type="scientific">Budvicia aquatica</name>
    <dbReference type="NCBI Taxonomy" id="82979"/>
    <lineage>
        <taxon>Bacteria</taxon>
        <taxon>Pseudomonadati</taxon>
        <taxon>Pseudomonadota</taxon>
        <taxon>Gammaproteobacteria</taxon>
        <taxon>Enterobacterales</taxon>
        <taxon>Budviciaceae</taxon>
        <taxon>Budvicia</taxon>
    </lineage>
</organism>
<feature type="transmembrane region" description="Helical" evidence="1">
    <location>
        <begin position="7"/>
        <end position="25"/>
    </location>
</feature>
<proteinExistence type="predicted"/>
<keyword evidence="1" id="KW-1133">Transmembrane helix</keyword>
<gene>
    <name evidence="2" type="primary">ychM_2</name>
    <name evidence="2" type="ORF">NCTC12282_04151</name>
</gene>
<feature type="transmembrane region" description="Helical" evidence="1">
    <location>
        <begin position="31"/>
        <end position="49"/>
    </location>
</feature>